<feature type="compositionally biased region" description="Acidic residues" evidence="13">
    <location>
        <begin position="2568"/>
        <end position="2593"/>
    </location>
</feature>
<dbReference type="InterPro" id="IPR017853">
    <property type="entry name" value="GH"/>
</dbReference>
<evidence type="ECO:0000256" key="6">
    <source>
        <dbReference type="ARBA" id="ARBA00022801"/>
    </source>
</evidence>
<feature type="compositionally biased region" description="Low complexity" evidence="13">
    <location>
        <begin position="456"/>
        <end position="484"/>
    </location>
</feature>
<proteinExistence type="inferred from homology"/>
<reference evidence="17" key="2">
    <citation type="submission" date="2020-05" db="UniProtKB">
        <authorList>
            <consortium name="EnsemblMetazoa"/>
        </authorList>
    </citation>
    <scope>IDENTIFICATION</scope>
    <source>
        <strain evidence="17">MINIMUS1</strain>
    </source>
</reference>
<feature type="compositionally biased region" description="Low complexity" evidence="13">
    <location>
        <begin position="421"/>
        <end position="430"/>
    </location>
</feature>
<dbReference type="CDD" id="cd09913">
    <property type="entry name" value="EHD"/>
    <property type="match status" value="1"/>
</dbReference>
<dbReference type="Pfam" id="PF12352">
    <property type="entry name" value="V-SNARE_C"/>
    <property type="match status" value="1"/>
</dbReference>
<dbReference type="SMART" id="SM00494">
    <property type="entry name" value="ChtBD2"/>
    <property type="match status" value="1"/>
</dbReference>
<evidence type="ECO:0000259" key="16">
    <source>
        <dbReference type="PROSITE" id="PS51910"/>
    </source>
</evidence>
<feature type="compositionally biased region" description="Acidic residues" evidence="13">
    <location>
        <begin position="2367"/>
        <end position="2387"/>
    </location>
</feature>
<dbReference type="InterPro" id="IPR029070">
    <property type="entry name" value="Chitinase_insertion_sf"/>
</dbReference>
<feature type="region of interest" description="Disordered" evidence="13">
    <location>
        <begin position="2215"/>
        <end position="2746"/>
    </location>
</feature>
<dbReference type="PROSITE" id="PS51910">
    <property type="entry name" value="GH18_2"/>
    <property type="match status" value="5"/>
</dbReference>
<feature type="compositionally biased region" description="Acidic residues" evidence="13">
    <location>
        <begin position="2490"/>
        <end position="2520"/>
    </location>
</feature>
<dbReference type="EnsemblMetazoa" id="AMIN002726-RA">
    <property type="protein sequence ID" value="AMIN002726-PA"/>
    <property type="gene ID" value="AMIN002726"/>
</dbReference>
<dbReference type="InterPro" id="IPR001579">
    <property type="entry name" value="Glyco_hydro_18_chit_AS"/>
</dbReference>
<keyword evidence="4" id="KW-0147">Chitin-binding</keyword>
<dbReference type="PANTHER" id="PTHR11177">
    <property type="entry name" value="CHITINASE"/>
    <property type="match status" value="1"/>
</dbReference>
<evidence type="ECO:0000256" key="4">
    <source>
        <dbReference type="ARBA" id="ARBA00022669"/>
    </source>
</evidence>
<keyword evidence="10 12" id="KW-0326">Glycosidase</keyword>
<dbReference type="PROSITE" id="PS01095">
    <property type="entry name" value="GH18_1"/>
    <property type="match status" value="1"/>
</dbReference>
<feature type="compositionally biased region" description="Polar residues" evidence="13">
    <location>
        <begin position="2350"/>
        <end position="2366"/>
    </location>
</feature>
<name>A0A182VXC7_9DIPT</name>
<dbReference type="GO" id="GO:0008843">
    <property type="term" value="F:endochitinase activity"/>
    <property type="evidence" value="ECO:0007669"/>
    <property type="project" value="UniProtKB-EC"/>
</dbReference>
<dbReference type="FunFam" id="2.170.140.10:FF:000004">
    <property type="entry name" value="Chitinase 5"/>
    <property type="match status" value="1"/>
</dbReference>
<comment type="similarity">
    <text evidence="2">Belongs to the glycosyl hydrolase 18 family. Chitinase class II subfamily.</text>
</comment>
<feature type="compositionally biased region" description="Acidic residues" evidence="13">
    <location>
        <begin position="2604"/>
        <end position="2647"/>
    </location>
</feature>
<dbReference type="Proteomes" id="UP000075920">
    <property type="component" value="Unassembled WGS sequence"/>
</dbReference>
<dbReference type="Gene3D" id="2.170.140.10">
    <property type="entry name" value="Chitin binding domain"/>
    <property type="match status" value="1"/>
</dbReference>
<sequence length="3464" mass="392272">MAQGKRLRVRRMPSAQSIQSQRSLINEPFLYYGHAPHPGQQARIVCYFSNWAIYRPDVGRYTIDDIPAEMCTHIIYSFIGVDDSNYQVLVIDPEIDLEQNGFRNFTELRQKYPNAKYQIAVGGWAEGGKKYSEMVAVKERRQSFIASVVQFMKVYDFDGFDLDWEYPGAADRGGSFGDKNTFFYFVEELRRAFDREGRGWEITMAVPVANFRLQEGYHVPELCENLDAIHCMTYDLRGNWAGFADVHSPLYKRPHDQWAYEKLNVNDGVQLWVNYGCPPNKLVVGVPFYGRTFTLSASTTNPTLGSYINKEAGGGDPGPYTNATGFLAYYEICTEVQDDEKGWTKKWDDVGLCPYTYKGTQFVGYEDERSLQYKMDWIKQKGYAGAMTWAIDMDDFHGLCGPENALMKVLYDNMKDYVVPEPTVTTTPRPEWNRPPSTMSSDGDQTSQRPATTTNKPRPTSTAAPTTRTTTRRTTTTTTRKPTTILPPVPTEDSEEDGREPMPVEPPVSGHEDESEIDCSGYKDFVPSADCTRYYRCVHGQPVEFVCKPGTVFHTALNVCDWPENADRPECRTKAKLIESLADTASGDRSCKQITHTRWIPEYTNIVRVNIRSQKGILLMMLVVTLLLVEQRHCRLICHYATWSQGRADPYSYRIEDIPGDLCTHVVYNFVGVDSEEYELALLQREIDVVQNGFGRFVDLKQRFPDLKMYVAVGGWDHGGASFSRMAAFRNRRKKFVDSVVKFMARYGFDGIELVWLYPGSVERGGSNNDKDNFVYLVDDLKTAFLKARQSWEVAIQVPADHTRFDVGYDQGLLCESADYVHIAGYDLRGSWTGFADVHSPLKDRPHDQGIYKGLNVEDGVDSWLKSGCAPNRVVLGVPFLGRTYVLRSSQQNSLGSPTSGPGPKGQHTYSEGYLGYFEICQKLRERNWRTLWDSIGQCPYAYRGNQWIGYENEQSLKEKVEFATRKGLAGVYAFSLDLDDYRGILVPVAVVLLAVVSDCAENPQRLICYFTNWSHARPKEYSYQVEDIPGDLCTHVAYAFVGVDESTSTIASLKPEYDEDQGGFERFRDLKTTFPHLKLIVSVGGWTHGGAPFSKMAATRDTRQQFITSAVKFMERHDLDGFEIVWLWPGAPERGGKREDKDNFYHLVNELKQAFQRVGKDWEVSIQVPVDRSRVTVGYQQEWLCGAADFVHVAGYDLRGPWTGHVNAHSILRRRTHDLEYFLTFNIQMGVGSWLSNGCRPEQIVLGLPMYARTYTLKNSTVTNPGAESTGPGAIGPITKDPGLLGYFELCEMLKDGNWTEKWDRKADGPYVYRDDQWIGYENGESLAVKTIWMDAKGMGGIYAYTLDLDDYRGKCGEPYPLLRSLHRTMGLNMGPLTVKVVLMHLLLLLAPHTARCAEEESRLVCYFTNWSPDREGEYAFNVNDIPVDLCTHVTYTFAGVDEYTFELKPTNRKFDILQQGYENFGNLKIANPELKLSLAVGGWAHGAEPFQKMAATLTGREIFIASVIDFLKRYAFDGIEIVWLWPGSPDRGGTTSDKDNLYLLIAELKSAFREVGHDEWDVAVQVPLDRYRIDLGYHQSQLCRVANYLYVTGYDLRGSWNGFTDVHSPMNNRVFDTGALRDLNVKGGVQQWMKNGCPANKIVLGVPLFGRTYTLENSETHGLAAPISGGGTPGPHTKEAGYQGYFEICDAMKKSEWKADWDERGQCPFAYQGNQWVGYENEISIAEKANYARFQRLAGVYAFSLDLDDYRGKCGARYPLLTALQNAYKPRKICPDEGTDFAFNREPFAETRFVCHYTTWSRDRPDEGSFQINDIPGNLCSHVVYNFLGVNETSYQLELLQPEYDIGERGLERFAALKDQFPHLKLLIAVGGWAHGGARFSEMAKFRNRRNQFIGSVMKFLHQYRLDGIELVWLYPGNFDRGGAVEDKDTFLYLVSELAKVIRDESKQWEVVIQVPVDISRMAVGYHQEELCAAADYVHMVGYDLRGWWNNFADVHSPLAPRPNDLVMESFEHVNVGDGVDDWLSKGCPPQKVTLGVALFGRTYLLDDPLDNTIGAVTIGAGDPGPYSNEPGYLGYCEFCQNLTSDEWTKKWDDVGMCPYAYTDTTWIGYEDERSLQEKINYVKRKGLSGLYAFSLDLDDYRGSCGEPYPLTRFLSKYHDETKIKDWHIFVSTTEKKESYRVRLQVQAETPTEYECRPYIEKAIQDLKTESVEVADENGSIENTIDVTSQEEEDNTAAEEVSTEETDTATDDVSEEITPSEEVQEQLFADSVEDDAAESAPADDDGDAENVEETEETDQEEDEEEDAEDNNQDEQEKEEEDATEENVQSEETEQTVSEETEQSDDDVQTGSEELTSEESANQVLDDNEDEEDDDDDEEETEDAATEEVTQSTEDATDSQEKEADTDDDDDEDEDDEDEPEVVDGETKSEENNDDEDGKEDDEDEDDVDNDDDDDDEDEEENEEQNKSEDDEDDDLEEENAAKGSYDDREQEDDEDGSAEDVETVSEEGSDNDERDDSSENTSQNENEDLEGTNSEEQEETDTDNDDEDDDDEEALTEESVASGEDAATEDDPTSGEVEDDDDDENLSEETERDTVESSTATSEEENGETEPEVIEQSEEQEVDSQEDESAPQDEASTEEPADESSEAANTVEDVEATSQEEEEQSAEQTTDDQDVAEESVEEAEAESAEEAAPEAADEEGESEEEVVVKQDSEESLAQEEEESVEKASEETETASTEESFPEEDLLLEYQIPSNLRDTTHIYELLNINDDASAREKALQETADVILRDLKRIYDNSIKPLETLYKYRDLSNRHFGDPEIFSKPLVLFMGPWSGGKSTILNYLTHNEYTPNSVRTGAEPSPAYFNILMHGDEPEVLDGTQLAADWTFSGLQKFGQGLLDRLRGQKLPNQLLERVNIVEIPGILEVRKQVSKYFPFNDACQWFIDRADIIFLVYDPSKLDVGPETEAILDQLKGREYQTRILLNKADQVKPEELLRVQSALIWNISPLMSSAQPPVMYTVSLWSNPFEVGAPVRLLQAQERTLLLDLGQAIDRRIENKIASARRFAVRVRNHAKMVDCYLTTYYNHKSLFGNKKQISEKIIANPQDYHIYEGLSTLTNISRYDLPDPEVYRDFFHLNPLYEFKKLSETCTYFRGCPINKLDVAIAYELPELVGKYKKMSEAALAKLDVLTPTSDFGKGKSNTHYHLAVQIIADAKKLGKFILQNKIQFIATSNCTKMGTEWDTLRKQARHLENDIDMKLIAFNKVGVGAASSSGTASNTDTSPLLGDHVFESLSLEIEQMLDKLSNINEKMSEIPNSGAAVMHVLQRHREILHGYRQEYLKIQANHTTRMEREELLRGSGLGTSSPSTSGLSRRDMYLKENTHLHSSSSLVNDQISIAMETKEHLTSQRQHLKRFQTRMHDISNRFPLISSLIQRINIRKRRESLIIGGVIAVCTILLLLYAFH</sequence>
<dbReference type="VEuPathDB" id="VectorBase:AMIN002726"/>
<keyword evidence="9" id="KW-0119">Carbohydrate metabolism</keyword>
<organism evidence="17 18">
    <name type="scientific">Anopheles minimus</name>
    <dbReference type="NCBI Taxonomy" id="112268"/>
    <lineage>
        <taxon>Eukaryota</taxon>
        <taxon>Metazoa</taxon>
        <taxon>Ecdysozoa</taxon>
        <taxon>Arthropoda</taxon>
        <taxon>Hexapoda</taxon>
        <taxon>Insecta</taxon>
        <taxon>Pterygota</taxon>
        <taxon>Neoptera</taxon>
        <taxon>Endopterygota</taxon>
        <taxon>Diptera</taxon>
        <taxon>Nematocera</taxon>
        <taxon>Culicoidea</taxon>
        <taxon>Culicidae</taxon>
        <taxon>Anophelinae</taxon>
        <taxon>Anopheles</taxon>
    </lineage>
</organism>
<evidence type="ECO:0000256" key="2">
    <source>
        <dbReference type="ARBA" id="ARBA00009121"/>
    </source>
</evidence>
<feature type="compositionally biased region" description="Acidic residues" evidence="13">
    <location>
        <begin position="2231"/>
        <end position="2266"/>
    </location>
</feature>
<keyword evidence="14" id="KW-0472">Membrane</keyword>
<feature type="compositionally biased region" description="Acidic residues" evidence="13">
    <location>
        <begin position="2654"/>
        <end position="2707"/>
    </location>
</feature>
<dbReference type="SUPFAM" id="SSF54556">
    <property type="entry name" value="Chitinase insertion domain"/>
    <property type="match status" value="5"/>
</dbReference>
<dbReference type="FunFam" id="3.10.50.10:FF:000004">
    <property type="entry name" value="Chitinase 5"/>
    <property type="match status" value="5"/>
</dbReference>
<keyword evidence="11" id="KW-0624">Polysaccharide degradation</keyword>
<evidence type="ECO:0000256" key="7">
    <source>
        <dbReference type="ARBA" id="ARBA00023024"/>
    </source>
</evidence>
<keyword evidence="5" id="KW-0732">Signal</keyword>
<dbReference type="SUPFAM" id="SSF51445">
    <property type="entry name" value="(Trans)glycosidases"/>
    <property type="match status" value="5"/>
</dbReference>
<dbReference type="InterPro" id="IPR027417">
    <property type="entry name" value="P-loop_NTPase"/>
</dbReference>
<accession>A0A182VXC7</accession>
<evidence type="ECO:0000256" key="5">
    <source>
        <dbReference type="ARBA" id="ARBA00022729"/>
    </source>
</evidence>
<dbReference type="SUPFAM" id="SSF57625">
    <property type="entry name" value="Invertebrate chitin-binding proteins"/>
    <property type="match status" value="1"/>
</dbReference>
<comment type="catalytic activity">
    <reaction evidence="1">
        <text>Random endo-hydrolysis of N-acetyl-beta-D-glucosaminide (1-&gt;4)-beta-linkages in chitin and chitodextrins.</text>
        <dbReference type="EC" id="3.2.1.14"/>
    </reaction>
</comment>
<feature type="domain" description="GH18" evidence="16">
    <location>
        <begin position="1005"/>
        <end position="1374"/>
    </location>
</feature>
<evidence type="ECO:0000256" key="14">
    <source>
        <dbReference type="SAM" id="Phobius"/>
    </source>
</evidence>
<dbReference type="Gene3D" id="1.10.268.20">
    <property type="match status" value="2"/>
</dbReference>
<evidence type="ECO:0000256" key="1">
    <source>
        <dbReference type="ARBA" id="ARBA00000822"/>
    </source>
</evidence>
<feature type="domain" description="GH18" evidence="16">
    <location>
        <begin position="634"/>
        <end position="996"/>
    </location>
</feature>
<keyword evidence="14" id="KW-0812">Transmembrane</keyword>
<keyword evidence="7" id="KW-0146">Chitin degradation</keyword>
<feature type="domain" description="Chitin-binding type-2" evidence="15">
    <location>
        <begin position="516"/>
        <end position="573"/>
    </location>
</feature>
<evidence type="ECO:0000313" key="18">
    <source>
        <dbReference type="Proteomes" id="UP000075920"/>
    </source>
</evidence>
<dbReference type="PROSITE" id="PS50940">
    <property type="entry name" value="CHIT_BIND_II"/>
    <property type="match status" value="1"/>
</dbReference>
<dbReference type="Gene3D" id="3.40.50.300">
    <property type="entry name" value="P-loop containing nucleotide triphosphate hydrolases"/>
    <property type="match status" value="1"/>
</dbReference>
<dbReference type="Pfam" id="PF00704">
    <property type="entry name" value="Glyco_hydro_18"/>
    <property type="match status" value="5"/>
</dbReference>
<evidence type="ECO:0000256" key="9">
    <source>
        <dbReference type="ARBA" id="ARBA00023277"/>
    </source>
</evidence>
<protein>
    <recommendedName>
        <fullName evidence="3">chitinase</fullName>
        <ecNumber evidence="3">3.2.1.14</ecNumber>
    </recommendedName>
</protein>
<feature type="compositionally biased region" description="Acidic residues" evidence="13">
    <location>
        <begin position="2715"/>
        <end position="2725"/>
    </location>
</feature>
<keyword evidence="18" id="KW-1185">Reference proteome</keyword>
<dbReference type="InterPro" id="IPR001223">
    <property type="entry name" value="Glyco_hydro18_cat"/>
</dbReference>
<dbReference type="InterPro" id="IPR031692">
    <property type="entry name" value="EHD_N"/>
</dbReference>
<dbReference type="InterPro" id="IPR036508">
    <property type="entry name" value="Chitin-bd_dom_sf"/>
</dbReference>
<evidence type="ECO:0000313" key="17">
    <source>
        <dbReference type="EnsemblMetazoa" id="AMIN002726-PA"/>
    </source>
</evidence>
<evidence type="ECO:0000256" key="11">
    <source>
        <dbReference type="ARBA" id="ARBA00023326"/>
    </source>
</evidence>
<dbReference type="CDD" id="cd15864">
    <property type="entry name" value="SNARE_GS28"/>
    <property type="match status" value="1"/>
</dbReference>
<dbReference type="Gene3D" id="3.20.20.80">
    <property type="entry name" value="Glycosidases"/>
    <property type="match status" value="5"/>
</dbReference>
<dbReference type="GO" id="GO:0008061">
    <property type="term" value="F:chitin binding"/>
    <property type="evidence" value="ECO:0007669"/>
    <property type="project" value="UniProtKB-KW"/>
</dbReference>
<feature type="domain" description="GH18" evidence="16">
    <location>
        <begin position="1793"/>
        <end position="2164"/>
    </location>
</feature>
<dbReference type="SUPFAM" id="SSF52540">
    <property type="entry name" value="P-loop containing nucleoside triphosphate hydrolases"/>
    <property type="match status" value="1"/>
</dbReference>
<keyword evidence="8" id="KW-1015">Disulfide bond</keyword>
<feature type="domain" description="GH18" evidence="16">
    <location>
        <begin position="1403"/>
        <end position="1773"/>
    </location>
</feature>
<evidence type="ECO:0000259" key="15">
    <source>
        <dbReference type="PROSITE" id="PS50940"/>
    </source>
</evidence>
<keyword evidence="14" id="KW-1133">Transmembrane helix</keyword>
<evidence type="ECO:0000256" key="12">
    <source>
        <dbReference type="RuleBase" id="RU000489"/>
    </source>
</evidence>
<dbReference type="GO" id="GO:0000272">
    <property type="term" value="P:polysaccharide catabolic process"/>
    <property type="evidence" value="ECO:0007669"/>
    <property type="project" value="UniProtKB-KW"/>
</dbReference>
<feature type="region of interest" description="Disordered" evidence="13">
    <location>
        <begin position="421"/>
        <end position="517"/>
    </location>
</feature>
<dbReference type="STRING" id="112268.A0A182VXC7"/>
<evidence type="ECO:0000256" key="3">
    <source>
        <dbReference type="ARBA" id="ARBA00012729"/>
    </source>
</evidence>
<dbReference type="InterPro" id="IPR050314">
    <property type="entry name" value="Glycosyl_Hydrlase_18"/>
</dbReference>
<feature type="transmembrane region" description="Helical" evidence="14">
    <location>
        <begin position="3445"/>
        <end position="3463"/>
    </location>
</feature>
<dbReference type="PANTHER" id="PTHR11177:SF144">
    <property type="entry name" value="CHITINASE 5"/>
    <property type="match status" value="1"/>
</dbReference>
<dbReference type="InterPro" id="IPR011583">
    <property type="entry name" value="Chitinase_II/V-like_cat"/>
</dbReference>
<evidence type="ECO:0000256" key="13">
    <source>
        <dbReference type="SAM" id="MobiDB-lite"/>
    </source>
</evidence>
<feature type="domain" description="GH18" evidence="16">
    <location>
        <begin position="42"/>
        <end position="417"/>
    </location>
</feature>
<reference evidence="18" key="1">
    <citation type="submission" date="2013-03" db="EMBL/GenBank/DDBJ databases">
        <title>The Genome Sequence of Anopheles minimus MINIMUS1.</title>
        <authorList>
            <consortium name="The Broad Institute Genomics Platform"/>
            <person name="Neafsey D.E."/>
            <person name="Walton C."/>
            <person name="Walker B."/>
            <person name="Young S.K."/>
            <person name="Zeng Q."/>
            <person name="Gargeya S."/>
            <person name="Fitzgerald M."/>
            <person name="Haas B."/>
            <person name="Abouelleil A."/>
            <person name="Allen A.W."/>
            <person name="Alvarado L."/>
            <person name="Arachchi H.M."/>
            <person name="Berlin A.M."/>
            <person name="Chapman S.B."/>
            <person name="Gainer-Dewar J."/>
            <person name="Goldberg J."/>
            <person name="Griggs A."/>
            <person name="Gujja S."/>
            <person name="Hansen M."/>
            <person name="Howarth C."/>
            <person name="Imamovic A."/>
            <person name="Ireland A."/>
            <person name="Larimer J."/>
            <person name="McCowan C."/>
            <person name="Murphy C."/>
            <person name="Pearson M."/>
            <person name="Poon T.W."/>
            <person name="Priest M."/>
            <person name="Roberts A."/>
            <person name="Saif S."/>
            <person name="Shea T."/>
            <person name="Sisk P."/>
            <person name="Sykes S."/>
            <person name="Wortman J."/>
            <person name="Nusbaum C."/>
            <person name="Birren B."/>
        </authorList>
    </citation>
    <scope>NUCLEOTIDE SEQUENCE [LARGE SCALE GENOMIC DNA]</scope>
    <source>
        <strain evidence="18">MINIMUS1</strain>
    </source>
</reference>
<dbReference type="GO" id="GO:0005576">
    <property type="term" value="C:extracellular region"/>
    <property type="evidence" value="ECO:0007669"/>
    <property type="project" value="InterPro"/>
</dbReference>
<evidence type="ECO:0000256" key="8">
    <source>
        <dbReference type="ARBA" id="ARBA00023157"/>
    </source>
</evidence>
<feature type="compositionally biased region" description="Acidic residues" evidence="13">
    <location>
        <begin position="2433"/>
        <end position="2480"/>
    </location>
</feature>
<feature type="compositionally biased region" description="Acidic residues" evidence="13">
    <location>
        <begin position="2273"/>
        <end position="2349"/>
    </location>
</feature>
<dbReference type="Pfam" id="PF01607">
    <property type="entry name" value="CBM_14"/>
    <property type="match status" value="1"/>
</dbReference>
<dbReference type="GO" id="GO:0006032">
    <property type="term" value="P:chitin catabolic process"/>
    <property type="evidence" value="ECO:0007669"/>
    <property type="project" value="UniProtKB-KW"/>
</dbReference>
<feature type="compositionally biased region" description="Polar residues" evidence="13">
    <location>
        <begin position="435"/>
        <end position="455"/>
    </location>
</feature>
<evidence type="ECO:0000256" key="10">
    <source>
        <dbReference type="ARBA" id="ARBA00023295"/>
    </source>
</evidence>
<dbReference type="EC" id="3.2.1.14" evidence="3"/>
<dbReference type="Gene3D" id="3.10.50.10">
    <property type="match status" value="5"/>
</dbReference>
<feature type="compositionally biased region" description="Acidic residues" evidence="13">
    <location>
        <begin position="2527"/>
        <end position="2558"/>
    </location>
</feature>
<feature type="compositionally biased region" description="Acidic residues" evidence="13">
    <location>
        <begin position="2405"/>
        <end position="2425"/>
    </location>
</feature>
<keyword evidence="6 12" id="KW-0378">Hydrolase</keyword>
<dbReference type="InterPro" id="IPR002557">
    <property type="entry name" value="Chitin-bd_dom"/>
</dbReference>
<dbReference type="Pfam" id="PF16880">
    <property type="entry name" value="EHD_N"/>
    <property type="match status" value="1"/>
</dbReference>
<dbReference type="SMART" id="SM00636">
    <property type="entry name" value="Glyco_18"/>
    <property type="match status" value="5"/>
</dbReference>
<dbReference type="FunFam" id="3.20.20.80:FF:000144">
    <property type="entry name" value="Chitinase"/>
    <property type="match status" value="5"/>
</dbReference>